<protein>
    <recommendedName>
        <fullName evidence="12">Importin N-terminal domain-containing protein</fullName>
    </recommendedName>
</protein>
<feature type="domain" description="Importin N-terminal" evidence="9">
    <location>
        <begin position="272"/>
        <end position="350"/>
    </location>
</feature>
<comment type="caution">
    <text evidence="10">The sequence shown here is derived from an EMBL/GenBank/DDBJ whole genome shotgun (WGS) entry which is preliminary data.</text>
</comment>
<evidence type="ECO:0000313" key="11">
    <source>
        <dbReference type="Proteomes" id="UP001212997"/>
    </source>
</evidence>
<evidence type="ECO:0000256" key="5">
    <source>
        <dbReference type="ARBA" id="ARBA00022927"/>
    </source>
</evidence>
<keyword evidence="6" id="KW-0539">Nucleus</keyword>
<name>A0AAD5V2M3_9APHY</name>
<dbReference type="Pfam" id="PF10302">
    <property type="entry name" value="Dsc3_N"/>
    <property type="match status" value="1"/>
</dbReference>
<dbReference type="InterPro" id="IPR025390">
    <property type="entry name" value="Dsc3_C"/>
</dbReference>
<evidence type="ECO:0000256" key="3">
    <source>
        <dbReference type="ARBA" id="ARBA00022448"/>
    </source>
</evidence>
<dbReference type="SUPFAM" id="SSF54236">
    <property type="entry name" value="Ubiquitin-like"/>
    <property type="match status" value="1"/>
</dbReference>
<dbReference type="InterPro" id="IPR016024">
    <property type="entry name" value="ARM-type_fold"/>
</dbReference>
<evidence type="ECO:0008006" key="12">
    <source>
        <dbReference type="Google" id="ProtNLM"/>
    </source>
</evidence>
<feature type="domain" description="Ubiquitin-like" evidence="8">
    <location>
        <begin position="31"/>
        <end position="88"/>
    </location>
</feature>
<gene>
    <name evidence="10" type="ORF">NLI96_g5956</name>
</gene>
<dbReference type="PROSITE" id="PS50053">
    <property type="entry name" value="UBIQUITIN_2"/>
    <property type="match status" value="1"/>
</dbReference>
<feature type="region of interest" description="Disordered" evidence="7">
    <location>
        <begin position="1"/>
        <end position="32"/>
    </location>
</feature>
<dbReference type="GO" id="GO:0006606">
    <property type="term" value="P:protein import into nucleus"/>
    <property type="evidence" value="ECO:0007669"/>
    <property type="project" value="TreeGrafter"/>
</dbReference>
<evidence type="ECO:0000313" key="10">
    <source>
        <dbReference type="EMBL" id="KAJ3483980.1"/>
    </source>
</evidence>
<dbReference type="InterPro" id="IPR029071">
    <property type="entry name" value="Ubiquitin-like_domsf"/>
</dbReference>
<dbReference type="EMBL" id="JANAWD010000206">
    <property type="protein sequence ID" value="KAJ3483980.1"/>
    <property type="molecule type" value="Genomic_DNA"/>
</dbReference>
<keyword evidence="4" id="KW-0963">Cytoplasm</keyword>
<sequence>MSTTLSEKAKGKQRAREPPENPAGPSGQLSKPLVIRFTEGVPDLTIDIHPDQTVRDVKKNVRQERPQVKDRRLRLIHSGRLLTDDTSLYSLLESIDERQRHASPPSPIEGSVEDASSTTWLHCSVGPRMEEGEEDDSHVQTAQLKPLRGFDRLAAAGFTEQDIANIRLQFHAHSSGDYIDQEFTSEEELDEHARALEEQWIDSMDNAGTASLSSSSGSPSILHGIILGFFFPLLPTFFFHQSKPAVFWDDGSEHDAMGPMVFSTNPNEQKAGELEIRKVGVQEGAISALLQVIADESTPVPTRQACVVFIKNRVYTSYLDVSTPLRPDQVPIAPSDRAALKTHLLSLLAASPNRSITVQLANILKNIVARDFPDAWPTLLPDVKRLLTSTHTKEVHAGCVASLEMTNFSLSPSFRQQSDVLPKLVAELFPILVRIASHALATFPSNTSSQEIPAVLHLILKTYKTSIILHLSLHQQQHDSLVAWGKLLFDVVNLSIPNEAIPNYADEDDRERSEWWKAKKWAYGILGRLFHRFGNPSQLPTSMQKEYKVFANHFVEHFAPEIFTIYLAQVEAFVEGRAWLSKKCQYRMFTFFTECVKPKSTWALLKPHFQKLVSAYVFPQLSFTPERQELWDSDPIDYVRTSVDEYETFDTPVSAATSFLLSLAGNRTKSTFIPILGFINQVLQSKPASPQRFGALNMTAALGHLIMRHPDVKSNMENFLLQYALPEFQSEAPYMRAIACEVLGTVEKSGLKWSDDKNLSPHFQAVVSLLDDNELPVRVQACLALTEMVTVHESVRHEVAPQVGKVITTLLRLSEETDLDILNNCMESMVEHYQTELLPVAAELTSRLCDTYVRLAKDTVSADETGEGPIDVEAIMETDSGEDKTFAAMGVAKTIGTIISAVDGSPEILAQIKDFVIPVIIFTLEHKLLDLFDNVYDLADSLTFKPQSIYPNMWPIFEHTYKLFKAEAIDFLEEMLPALDNFVSYGADVFKARHDYRQMALDIYTTSVTSEHLGENDAVNGSKLIESMLLNLREHLDDALPIIIGTALAVSDKAHGASLKLSNLEVLINAVLYNPAAALHIMESIQPGSSRVFFDQWFAAISSSLKISKKGIVEDKLPRVHDKRLTIISLCALLEMDPSRIPEPVKAGWPNIVGGALQVFKTLPRALADRKELEEALQNEEETDSDDDAKVLNLNEDEEDVWDEDSAYLEMLANEGARLREKSQKQAVGEYVDESDDDESDIVEELGFTSPLDHVNVYERFKHALTAFQMNNPHMYQAATTSLGTELQTLLMEVMKKADSPEGAAV</sequence>
<proteinExistence type="predicted"/>
<evidence type="ECO:0000256" key="1">
    <source>
        <dbReference type="ARBA" id="ARBA00004123"/>
    </source>
</evidence>
<dbReference type="GO" id="GO:0031267">
    <property type="term" value="F:small GTPase binding"/>
    <property type="evidence" value="ECO:0007669"/>
    <property type="project" value="InterPro"/>
</dbReference>
<evidence type="ECO:0000256" key="2">
    <source>
        <dbReference type="ARBA" id="ARBA00004496"/>
    </source>
</evidence>
<keyword evidence="3" id="KW-0813">Transport</keyword>
<feature type="compositionally biased region" description="Basic and acidic residues" evidence="7">
    <location>
        <begin position="7"/>
        <end position="19"/>
    </location>
</feature>
<dbReference type="Pfam" id="PF13373">
    <property type="entry name" value="Dsc3_C"/>
    <property type="match status" value="1"/>
</dbReference>
<keyword evidence="11" id="KW-1185">Reference proteome</keyword>
<dbReference type="GO" id="GO:0005829">
    <property type="term" value="C:cytosol"/>
    <property type="evidence" value="ECO:0007669"/>
    <property type="project" value="TreeGrafter"/>
</dbReference>
<dbReference type="PANTHER" id="PTHR10997:SF18">
    <property type="entry name" value="D-IMPORTIN 7_RANBP7"/>
    <property type="match status" value="1"/>
</dbReference>
<evidence type="ECO:0000256" key="7">
    <source>
        <dbReference type="SAM" id="MobiDB-lite"/>
    </source>
</evidence>
<dbReference type="GO" id="GO:0005635">
    <property type="term" value="C:nuclear envelope"/>
    <property type="evidence" value="ECO:0007669"/>
    <property type="project" value="TreeGrafter"/>
</dbReference>
<dbReference type="SUPFAM" id="SSF48371">
    <property type="entry name" value="ARM repeat"/>
    <property type="match status" value="1"/>
</dbReference>
<dbReference type="InterPro" id="IPR000626">
    <property type="entry name" value="Ubiquitin-like_dom"/>
</dbReference>
<dbReference type="InterPro" id="IPR001494">
    <property type="entry name" value="Importin-beta_N"/>
</dbReference>
<dbReference type="InterPro" id="IPR019413">
    <property type="entry name" value="Dsc3_ub-like_dom"/>
</dbReference>
<comment type="subcellular location">
    <subcellularLocation>
        <location evidence="2">Cytoplasm</location>
    </subcellularLocation>
    <subcellularLocation>
        <location evidence="1">Nucleus</location>
    </subcellularLocation>
</comment>
<dbReference type="InterPro" id="IPR011989">
    <property type="entry name" value="ARM-like"/>
</dbReference>
<feature type="region of interest" description="Disordered" evidence="7">
    <location>
        <begin position="98"/>
        <end position="117"/>
    </location>
</feature>
<dbReference type="PANTHER" id="PTHR10997">
    <property type="entry name" value="IMPORTIN-7, 8, 11"/>
    <property type="match status" value="1"/>
</dbReference>
<dbReference type="PROSITE" id="PS50166">
    <property type="entry name" value="IMPORTIN_B_NT"/>
    <property type="match status" value="1"/>
</dbReference>
<organism evidence="10 11">
    <name type="scientific">Meripilus lineatus</name>
    <dbReference type="NCBI Taxonomy" id="2056292"/>
    <lineage>
        <taxon>Eukaryota</taxon>
        <taxon>Fungi</taxon>
        <taxon>Dikarya</taxon>
        <taxon>Basidiomycota</taxon>
        <taxon>Agaricomycotina</taxon>
        <taxon>Agaricomycetes</taxon>
        <taxon>Polyporales</taxon>
        <taxon>Meripilaceae</taxon>
        <taxon>Meripilus</taxon>
    </lineage>
</organism>
<accession>A0AAD5V2M3</accession>
<dbReference type="Proteomes" id="UP001212997">
    <property type="component" value="Unassembled WGS sequence"/>
</dbReference>
<evidence type="ECO:0000259" key="9">
    <source>
        <dbReference type="PROSITE" id="PS50166"/>
    </source>
</evidence>
<keyword evidence="5" id="KW-0653">Protein transport</keyword>
<dbReference type="Gene3D" id="1.25.10.10">
    <property type="entry name" value="Leucine-rich Repeat Variant"/>
    <property type="match status" value="1"/>
</dbReference>
<evidence type="ECO:0000256" key="4">
    <source>
        <dbReference type="ARBA" id="ARBA00022490"/>
    </source>
</evidence>
<dbReference type="Gene3D" id="3.10.20.90">
    <property type="entry name" value="Phosphatidylinositol 3-kinase Catalytic Subunit, Chain A, domain 1"/>
    <property type="match status" value="1"/>
</dbReference>
<evidence type="ECO:0000256" key="6">
    <source>
        <dbReference type="ARBA" id="ARBA00023242"/>
    </source>
</evidence>
<evidence type="ECO:0000259" key="8">
    <source>
        <dbReference type="PROSITE" id="PS50053"/>
    </source>
</evidence>
<reference evidence="10" key="1">
    <citation type="submission" date="2022-07" db="EMBL/GenBank/DDBJ databases">
        <title>Genome Sequence of Physisporinus lineatus.</title>
        <authorList>
            <person name="Buettner E."/>
        </authorList>
    </citation>
    <scope>NUCLEOTIDE SEQUENCE</scope>
    <source>
        <strain evidence="10">VT162</strain>
    </source>
</reference>